<comment type="similarity">
    <text evidence="3">Belongs to the gas vesicle GvpF/GvpL family.</text>
</comment>
<keyword evidence="1" id="KW-0304">Gas vesicle</keyword>
<sequence>MAVYVYSIVRTTHPQRLDGLHGVGDPPAPLRTVGTEMLSAVVSDAPEELRPKRRDLGAHQAVQEQLMADGTVLPLQFGFTTTDDDTVRAVLENGTDEFSERLRALEGCVEYHLKAAQDEDALLRQILRESDEARELNEEIRSGRSSPELPLALGELVSQEVQARQDRLAVGVLDALRGFAREERSSQPTGNDFLNVSFLVERDNEKSFLGAEEDIAKELGEDFDLRLVGPLPAYSFV</sequence>
<evidence type="ECO:0000313" key="4">
    <source>
        <dbReference type="EMBL" id="SFY42947.1"/>
    </source>
</evidence>
<dbReference type="InterPro" id="IPR009430">
    <property type="entry name" value="GvpL/GvpF"/>
</dbReference>
<dbReference type="RefSeq" id="WP_072488992.1">
    <property type="nucleotide sequence ID" value="NZ_CP108276.1"/>
</dbReference>
<comment type="subcellular location">
    <subcellularLocation>
        <location evidence="2">Gas vesicle</location>
    </subcellularLocation>
</comment>
<accession>A0A1K2F5B0</accession>
<dbReference type="PANTHER" id="PTHR36852">
    <property type="entry name" value="PROTEIN GVPL 2"/>
    <property type="match status" value="1"/>
</dbReference>
<proteinExistence type="inferred from homology"/>
<dbReference type="STRING" id="1893.SAMN02787144_103277"/>
<gene>
    <name evidence="4" type="ORF">SAMN02787144_103277</name>
</gene>
<reference evidence="4 5" key="1">
    <citation type="submission" date="2016-11" db="EMBL/GenBank/DDBJ databases">
        <authorList>
            <person name="Jaros S."/>
            <person name="Januszkiewicz K."/>
            <person name="Wedrychowicz H."/>
        </authorList>
    </citation>
    <scope>NUCLEOTIDE SEQUENCE [LARGE SCALE GENOMIC DNA]</scope>
    <source>
        <strain evidence="4 5">OK807</strain>
    </source>
</reference>
<evidence type="ECO:0000256" key="1">
    <source>
        <dbReference type="ARBA" id="ARBA00022987"/>
    </source>
</evidence>
<evidence type="ECO:0000256" key="2">
    <source>
        <dbReference type="ARBA" id="ARBA00035108"/>
    </source>
</evidence>
<dbReference type="PANTHER" id="PTHR36852:SF1">
    <property type="entry name" value="PROTEIN GVPL 2"/>
    <property type="match status" value="1"/>
</dbReference>
<name>A0A1K2F5B0_STRAR</name>
<protein>
    <submittedName>
        <fullName evidence="4">Gas vesicle synthesis protein GvpL/GvpF</fullName>
    </submittedName>
</protein>
<evidence type="ECO:0000313" key="5">
    <source>
        <dbReference type="Proteomes" id="UP000181909"/>
    </source>
</evidence>
<dbReference type="Proteomes" id="UP000181909">
    <property type="component" value="Unassembled WGS sequence"/>
</dbReference>
<evidence type="ECO:0000256" key="3">
    <source>
        <dbReference type="ARBA" id="ARBA00035643"/>
    </source>
</evidence>
<dbReference type="EMBL" id="FPJO01000032">
    <property type="protein sequence ID" value="SFY42947.1"/>
    <property type="molecule type" value="Genomic_DNA"/>
</dbReference>
<dbReference type="GO" id="GO:0031411">
    <property type="term" value="C:gas vesicle"/>
    <property type="evidence" value="ECO:0007669"/>
    <property type="project" value="UniProtKB-SubCell"/>
</dbReference>
<dbReference type="AlphaFoldDB" id="A0A1K2F5B0"/>
<dbReference type="GO" id="GO:0031412">
    <property type="term" value="P:gas vesicle organization"/>
    <property type="evidence" value="ECO:0007669"/>
    <property type="project" value="InterPro"/>
</dbReference>
<dbReference type="OrthoDB" id="4864106at2"/>
<dbReference type="Pfam" id="PF06386">
    <property type="entry name" value="GvpL_GvpF"/>
    <property type="match status" value="1"/>
</dbReference>
<organism evidence="4 5">
    <name type="scientific">Streptomyces atratus</name>
    <dbReference type="NCBI Taxonomy" id="1893"/>
    <lineage>
        <taxon>Bacteria</taxon>
        <taxon>Bacillati</taxon>
        <taxon>Actinomycetota</taxon>
        <taxon>Actinomycetes</taxon>
        <taxon>Kitasatosporales</taxon>
        <taxon>Streptomycetaceae</taxon>
        <taxon>Streptomyces</taxon>
    </lineage>
</organism>